<accession>A0A6I6JY63</accession>
<dbReference type="Gene3D" id="2.170.130.10">
    <property type="entry name" value="TonB-dependent receptor, plug domain"/>
    <property type="match status" value="1"/>
</dbReference>
<dbReference type="RefSeq" id="WP_158865828.1">
    <property type="nucleotide sequence ID" value="NZ_CP046401.1"/>
</dbReference>
<evidence type="ECO:0000256" key="6">
    <source>
        <dbReference type="ARBA" id="ARBA00023237"/>
    </source>
</evidence>
<keyword evidence="6 7" id="KW-0998">Cell outer membrane</keyword>
<keyword evidence="5 7" id="KW-0472">Membrane</keyword>
<dbReference type="InterPro" id="IPR008969">
    <property type="entry name" value="CarboxyPept-like_regulatory"/>
</dbReference>
<keyword evidence="11" id="KW-1185">Reference proteome</keyword>
<keyword evidence="8" id="KW-0732">Signal</keyword>
<keyword evidence="3 7" id="KW-1134">Transmembrane beta strand</keyword>
<dbReference type="NCBIfam" id="TIGR04057">
    <property type="entry name" value="SusC_RagA_signa"/>
    <property type="match status" value="1"/>
</dbReference>
<dbReference type="Pfam" id="PF13715">
    <property type="entry name" value="CarbopepD_reg_2"/>
    <property type="match status" value="1"/>
</dbReference>
<dbReference type="InterPro" id="IPR037066">
    <property type="entry name" value="Plug_dom_sf"/>
</dbReference>
<gene>
    <name evidence="10" type="ORF">GM418_10515</name>
</gene>
<reference evidence="10" key="1">
    <citation type="submission" date="2019-11" db="EMBL/GenBank/DDBJ databases">
        <authorList>
            <person name="Zheng R.K."/>
            <person name="Sun C.M."/>
        </authorList>
    </citation>
    <scope>NUCLEOTIDE SEQUENCE [LARGE SCALE GENOMIC DNA]</scope>
    <source>
        <strain evidence="10">WC007</strain>
    </source>
</reference>
<keyword evidence="2 7" id="KW-0813">Transport</keyword>
<evidence type="ECO:0000313" key="10">
    <source>
        <dbReference type="EMBL" id="QGY44073.1"/>
    </source>
</evidence>
<feature type="signal peptide" evidence="8">
    <location>
        <begin position="1"/>
        <end position="20"/>
    </location>
</feature>
<dbReference type="FunFam" id="2.60.40.1120:FF:000003">
    <property type="entry name" value="Outer membrane protein Omp121"/>
    <property type="match status" value="1"/>
</dbReference>
<protein>
    <submittedName>
        <fullName evidence="10">SusC/RagA family TonB-linked outer membrane protein</fullName>
    </submittedName>
</protein>
<keyword evidence="4 7" id="KW-0812">Transmembrane</keyword>
<feature type="chain" id="PRO_5026289358" evidence="8">
    <location>
        <begin position="21"/>
        <end position="1080"/>
    </location>
</feature>
<evidence type="ECO:0000256" key="5">
    <source>
        <dbReference type="ARBA" id="ARBA00023136"/>
    </source>
</evidence>
<evidence type="ECO:0000259" key="9">
    <source>
        <dbReference type="Pfam" id="PF07715"/>
    </source>
</evidence>
<evidence type="ECO:0000256" key="8">
    <source>
        <dbReference type="SAM" id="SignalP"/>
    </source>
</evidence>
<dbReference type="PROSITE" id="PS52016">
    <property type="entry name" value="TONB_DEPENDENT_REC_3"/>
    <property type="match status" value="1"/>
</dbReference>
<dbReference type="Gene3D" id="2.60.40.1120">
    <property type="entry name" value="Carboxypeptidase-like, regulatory domain"/>
    <property type="match status" value="1"/>
</dbReference>
<dbReference type="InterPro" id="IPR012910">
    <property type="entry name" value="Plug_dom"/>
</dbReference>
<feature type="domain" description="TonB-dependent receptor plug" evidence="9">
    <location>
        <begin position="114"/>
        <end position="245"/>
    </location>
</feature>
<evidence type="ECO:0000256" key="3">
    <source>
        <dbReference type="ARBA" id="ARBA00022452"/>
    </source>
</evidence>
<dbReference type="InterPro" id="IPR039426">
    <property type="entry name" value="TonB-dep_rcpt-like"/>
</dbReference>
<sequence>MKKKVILILLLFSISSSLFAQKRVTGIVKDAQTSDPIPGVNVSLKGTTVGTVTDFEGNYAISAPSDETVLVFSFIGYKTQEVTVDSQSEINVQLEIETQGLDEVVVVGYGTMKKSDVTGSVVSVSEDKLKGSVVANLDQALQGRAAGITAVQTSGQPGSSVSIRVRGQGTLRADASEPLYVVDGVPIQNVSQSGHSVGLGDAMGNGSVSTFSGLSVLNPSDILSVEILKDASATAIYGSRGANGVVLITTKKGRTGEAKFTYEGYYGVQEQVKRIDVMNLREFAEYSNDWAAETNGRDPRVELQDPSILGEGTNWQDAVFRVAPMQSNQISAMGGTDVVKYFISGSYYTQEGTVIGSDFERFSSRVNLDAQLKSWFKMGTNLMFTKTKENIGLNNSTEGIISVALNSSPDIPIYNTDGSWSGDQREGSPGRVNPIAKALDEENTLKRTSIVGTLYSDINFTKDLTLRTELGVDIGNSNAYHFLPTYEYGTIVNSTNSSSIQYNQNFFWQLKNYLTYNKTFGVHNVTAMVGQEVSEWTYENLRGASTGLSSNDIHLPSLGDPTTMTIGSGKGSGSMASAFTRANYSYDEKYLLTYTFRYDGSSNFGPENRWAPFHAFAASWRINNESFMESLEGKVSNFKIRAGWGQTGNANIGGYRWGASINKMPTGLGQGFRQSNIANPFITWEKQEQYNLGIDLGLFDNRIEMVIDLYDKTSTAMLMDMQLPSYMGTRGNASIRLNPPMGNFGEIENKGVEFTLNTRPFVGEFKWESELSLTRNKNKLLGLDGTPAAHIEGYGQWTDLVSLTEIGESLYNFYGYKVAGIYQNKEDIMNSPKTKAYPDDGNFNRSNTVWPGDIKYEDLSGPDGVPDGVIDEYDRTNIGSPLPKFTFGFNNTFSYKNFELNVFINGSYGNKILNYVGRSLISMESMWNNQLSDAVNRAKLEAVNPDKQYPSVNSTGSTVNDWYEDIDNIQVKNPDTDIPRAIAGDPNDNNRVSDRFIEDGSYLRFKNITLSYYVPKKLLQDLSIDNLRVYSNIQNMWTITKYTGFDPEVGASQTNDNVSGLDNGRYPSPRIYTFGLSITF</sequence>
<evidence type="ECO:0000256" key="4">
    <source>
        <dbReference type="ARBA" id="ARBA00022692"/>
    </source>
</evidence>
<evidence type="ECO:0000313" key="11">
    <source>
        <dbReference type="Proteomes" id="UP000428260"/>
    </source>
</evidence>
<dbReference type="NCBIfam" id="TIGR04056">
    <property type="entry name" value="OMP_RagA_SusC"/>
    <property type="match status" value="1"/>
</dbReference>
<evidence type="ECO:0000256" key="7">
    <source>
        <dbReference type="PROSITE-ProRule" id="PRU01360"/>
    </source>
</evidence>
<evidence type="ECO:0000256" key="1">
    <source>
        <dbReference type="ARBA" id="ARBA00004571"/>
    </source>
</evidence>
<dbReference type="SUPFAM" id="SSF56935">
    <property type="entry name" value="Porins"/>
    <property type="match status" value="1"/>
</dbReference>
<evidence type="ECO:0000256" key="2">
    <source>
        <dbReference type="ARBA" id="ARBA00022448"/>
    </source>
</evidence>
<dbReference type="InterPro" id="IPR023996">
    <property type="entry name" value="TonB-dep_OMP_SusC/RagA"/>
</dbReference>
<dbReference type="GO" id="GO:0009279">
    <property type="term" value="C:cell outer membrane"/>
    <property type="evidence" value="ECO:0007669"/>
    <property type="project" value="UniProtKB-SubCell"/>
</dbReference>
<comment type="subcellular location">
    <subcellularLocation>
        <location evidence="1 7">Cell outer membrane</location>
        <topology evidence="1 7">Multi-pass membrane protein</topology>
    </subcellularLocation>
</comment>
<dbReference type="Pfam" id="PF07715">
    <property type="entry name" value="Plug"/>
    <property type="match status" value="1"/>
</dbReference>
<dbReference type="InterPro" id="IPR023997">
    <property type="entry name" value="TonB-dep_OMP_SusC/RagA_CS"/>
</dbReference>
<dbReference type="KEGG" id="mcos:GM418_10515"/>
<comment type="similarity">
    <text evidence="7">Belongs to the TonB-dependent receptor family.</text>
</comment>
<proteinExistence type="inferred from homology"/>
<dbReference type="AlphaFoldDB" id="A0A6I6JY63"/>
<organism evidence="10 11">
    <name type="scientific">Maribellus comscasis</name>
    <dbReference type="NCBI Taxonomy" id="2681766"/>
    <lineage>
        <taxon>Bacteria</taxon>
        <taxon>Pseudomonadati</taxon>
        <taxon>Bacteroidota</taxon>
        <taxon>Bacteroidia</taxon>
        <taxon>Marinilabiliales</taxon>
        <taxon>Prolixibacteraceae</taxon>
        <taxon>Maribellus</taxon>
    </lineage>
</organism>
<name>A0A6I6JY63_9BACT</name>
<dbReference type="EMBL" id="CP046401">
    <property type="protein sequence ID" value="QGY44073.1"/>
    <property type="molecule type" value="Genomic_DNA"/>
</dbReference>
<dbReference type="Proteomes" id="UP000428260">
    <property type="component" value="Chromosome"/>
</dbReference>
<dbReference type="SUPFAM" id="SSF49464">
    <property type="entry name" value="Carboxypeptidase regulatory domain-like"/>
    <property type="match status" value="1"/>
</dbReference>
<dbReference type="Gene3D" id="2.40.170.20">
    <property type="entry name" value="TonB-dependent receptor, beta-barrel domain"/>
    <property type="match status" value="1"/>
</dbReference>
<dbReference type="InterPro" id="IPR036942">
    <property type="entry name" value="Beta-barrel_TonB_sf"/>
</dbReference>